<dbReference type="EMBL" id="KZ613537">
    <property type="protein sequence ID" value="PMD13066.1"/>
    <property type="molecule type" value="Genomic_DNA"/>
</dbReference>
<sequence length="74" mass="8117">MRLSIMPLLSAALFLSQTSALPMDAVSADDCHQGLYCGSWNGQAALLWCNGHALWRQCLFSCYIDQSCIPYTTG</sequence>
<keyword evidence="3" id="KW-1185">Reference proteome</keyword>
<name>A0A2J6PGQ7_9HELO</name>
<evidence type="ECO:0000313" key="3">
    <source>
        <dbReference type="Proteomes" id="UP000235672"/>
    </source>
</evidence>
<proteinExistence type="predicted"/>
<organism evidence="2 3">
    <name type="scientific">Hyaloscypha hepaticicola</name>
    <dbReference type="NCBI Taxonomy" id="2082293"/>
    <lineage>
        <taxon>Eukaryota</taxon>
        <taxon>Fungi</taxon>
        <taxon>Dikarya</taxon>
        <taxon>Ascomycota</taxon>
        <taxon>Pezizomycotina</taxon>
        <taxon>Leotiomycetes</taxon>
        <taxon>Helotiales</taxon>
        <taxon>Hyaloscyphaceae</taxon>
        <taxon>Hyaloscypha</taxon>
    </lineage>
</organism>
<dbReference type="AlphaFoldDB" id="A0A2J6PGQ7"/>
<keyword evidence="1" id="KW-0732">Signal</keyword>
<gene>
    <name evidence="2" type="ORF">NA56DRAFT_652091</name>
</gene>
<feature type="signal peptide" evidence="1">
    <location>
        <begin position="1"/>
        <end position="20"/>
    </location>
</feature>
<protein>
    <submittedName>
        <fullName evidence="2">Uncharacterized protein</fullName>
    </submittedName>
</protein>
<accession>A0A2J6PGQ7</accession>
<feature type="chain" id="PRO_5014448454" evidence="1">
    <location>
        <begin position="21"/>
        <end position="74"/>
    </location>
</feature>
<evidence type="ECO:0000256" key="1">
    <source>
        <dbReference type="SAM" id="SignalP"/>
    </source>
</evidence>
<evidence type="ECO:0000313" key="2">
    <source>
        <dbReference type="EMBL" id="PMD13066.1"/>
    </source>
</evidence>
<dbReference type="Proteomes" id="UP000235672">
    <property type="component" value="Unassembled WGS sequence"/>
</dbReference>
<reference evidence="2 3" key="1">
    <citation type="submission" date="2016-05" db="EMBL/GenBank/DDBJ databases">
        <title>A degradative enzymes factory behind the ericoid mycorrhizal symbiosis.</title>
        <authorList>
            <consortium name="DOE Joint Genome Institute"/>
            <person name="Martino E."/>
            <person name="Morin E."/>
            <person name="Grelet G."/>
            <person name="Kuo A."/>
            <person name="Kohler A."/>
            <person name="Daghino S."/>
            <person name="Barry K."/>
            <person name="Choi C."/>
            <person name="Cichocki N."/>
            <person name="Clum A."/>
            <person name="Copeland A."/>
            <person name="Hainaut M."/>
            <person name="Haridas S."/>
            <person name="Labutti K."/>
            <person name="Lindquist E."/>
            <person name="Lipzen A."/>
            <person name="Khouja H.-R."/>
            <person name="Murat C."/>
            <person name="Ohm R."/>
            <person name="Olson A."/>
            <person name="Spatafora J."/>
            <person name="Veneault-Fourrey C."/>
            <person name="Henrissat B."/>
            <person name="Grigoriev I."/>
            <person name="Martin F."/>
            <person name="Perotto S."/>
        </authorList>
    </citation>
    <scope>NUCLEOTIDE SEQUENCE [LARGE SCALE GENOMIC DNA]</scope>
    <source>
        <strain evidence="2 3">UAMH 7357</strain>
    </source>
</reference>